<feature type="transmembrane region" description="Helical" evidence="18">
    <location>
        <begin position="268"/>
        <end position="287"/>
    </location>
</feature>
<dbReference type="Gene3D" id="3.40.50.80">
    <property type="entry name" value="Nucleotide-binding domain of ferredoxin-NADP reductase (FNR) module"/>
    <property type="match status" value="1"/>
</dbReference>
<evidence type="ECO:0000256" key="3">
    <source>
        <dbReference type="ARBA" id="ARBA00006278"/>
    </source>
</evidence>
<evidence type="ECO:0000256" key="13">
    <source>
        <dbReference type="ARBA" id="ARBA00023027"/>
    </source>
</evidence>
<keyword evidence="21" id="KW-1185">Reference proteome</keyword>
<dbReference type="GO" id="GO:0006811">
    <property type="term" value="P:monoatomic ion transport"/>
    <property type="evidence" value="ECO:0007669"/>
    <property type="project" value="UniProtKB-KW"/>
</dbReference>
<dbReference type="Pfam" id="PF01794">
    <property type="entry name" value="Ferric_reduct"/>
    <property type="match status" value="1"/>
</dbReference>
<evidence type="ECO:0000256" key="17">
    <source>
        <dbReference type="ARBA" id="ARBA00066905"/>
    </source>
</evidence>
<evidence type="ECO:0000256" key="11">
    <source>
        <dbReference type="ARBA" id="ARBA00023002"/>
    </source>
</evidence>
<comment type="subcellular location">
    <subcellularLocation>
        <location evidence="2">Membrane</location>
        <topology evidence="2">Multi-pass membrane protein</topology>
    </subcellularLocation>
</comment>
<evidence type="ECO:0000256" key="9">
    <source>
        <dbReference type="ARBA" id="ARBA00022827"/>
    </source>
</evidence>
<dbReference type="PANTHER" id="PTHR11972">
    <property type="entry name" value="NADPH OXIDASE"/>
    <property type="match status" value="1"/>
</dbReference>
<evidence type="ECO:0000256" key="2">
    <source>
        <dbReference type="ARBA" id="ARBA00004141"/>
    </source>
</evidence>
<dbReference type="EMBL" id="JAXIOK010000012">
    <property type="protein sequence ID" value="KAK4757487.1"/>
    <property type="molecule type" value="Genomic_DNA"/>
</dbReference>
<evidence type="ECO:0000259" key="19">
    <source>
        <dbReference type="PROSITE" id="PS51384"/>
    </source>
</evidence>
<keyword evidence="8" id="KW-0479">Metal-binding</keyword>
<evidence type="ECO:0000256" key="6">
    <source>
        <dbReference type="ARBA" id="ARBA00022630"/>
    </source>
</evidence>
<gene>
    <name evidence="20" type="ORF">SAY87_018788</name>
</gene>
<keyword evidence="7 18" id="KW-0812">Transmembrane</keyword>
<evidence type="ECO:0000313" key="21">
    <source>
        <dbReference type="Proteomes" id="UP001345219"/>
    </source>
</evidence>
<organism evidence="20 21">
    <name type="scientific">Trapa incisa</name>
    <dbReference type="NCBI Taxonomy" id="236973"/>
    <lineage>
        <taxon>Eukaryota</taxon>
        <taxon>Viridiplantae</taxon>
        <taxon>Streptophyta</taxon>
        <taxon>Embryophyta</taxon>
        <taxon>Tracheophyta</taxon>
        <taxon>Spermatophyta</taxon>
        <taxon>Magnoliopsida</taxon>
        <taxon>eudicotyledons</taxon>
        <taxon>Gunneridae</taxon>
        <taxon>Pentapetalae</taxon>
        <taxon>rosids</taxon>
        <taxon>malvids</taxon>
        <taxon>Myrtales</taxon>
        <taxon>Lythraceae</taxon>
        <taxon>Trapa</taxon>
    </lineage>
</organism>
<proteinExistence type="inferred from homology"/>
<comment type="similarity">
    <text evidence="3">Belongs to the ferric reductase (FRE) family.</text>
</comment>
<keyword evidence="15 18" id="KW-0472">Membrane</keyword>
<comment type="caution">
    <text evidence="20">The sequence shown here is derived from an EMBL/GenBank/DDBJ whole genome shotgun (WGS) entry which is preliminary data.</text>
</comment>
<dbReference type="EC" id="1.16.1.7" evidence="17"/>
<evidence type="ECO:0000256" key="18">
    <source>
        <dbReference type="SAM" id="Phobius"/>
    </source>
</evidence>
<evidence type="ECO:0000256" key="15">
    <source>
        <dbReference type="ARBA" id="ARBA00023136"/>
    </source>
</evidence>
<evidence type="ECO:0000256" key="4">
    <source>
        <dbReference type="ARBA" id="ARBA00022448"/>
    </source>
</evidence>
<keyword evidence="12" id="KW-0408">Iron</keyword>
<dbReference type="FunFam" id="3.40.50.80:FF:000036">
    <property type="entry name" value="Ferric reduction oxidase 6"/>
    <property type="match status" value="1"/>
</dbReference>
<evidence type="ECO:0000256" key="12">
    <source>
        <dbReference type="ARBA" id="ARBA00023004"/>
    </source>
</evidence>
<dbReference type="SUPFAM" id="SSF52343">
    <property type="entry name" value="Ferredoxin reductase-like, C-terminal NADP-linked domain"/>
    <property type="match status" value="1"/>
</dbReference>
<keyword evidence="10 18" id="KW-1133">Transmembrane helix</keyword>
<accession>A0AAN7Q0M9</accession>
<evidence type="ECO:0000256" key="7">
    <source>
        <dbReference type="ARBA" id="ARBA00022692"/>
    </source>
</evidence>
<evidence type="ECO:0000256" key="8">
    <source>
        <dbReference type="ARBA" id="ARBA00022723"/>
    </source>
</evidence>
<protein>
    <recommendedName>
        <fullName evidence="17">ferric-chelate reductase (NADH)</fullName>
        <ecNumber evidence="17">1.16.1.7</ecNumber>
    </recommendedName>
</protein>
<feature type="transmembrane region" description="Helical" evidence="18">
    <location>
        <begin position="307"/>
        <end position="336"/>
    </location>
</feature>
<feature type="domain" description="FAD-binding FR-type" evidence="19">
    <location>
        <begin position="344"/>
        <end position="453"/>
    </location>
</feature>
<evidence type="ECO:0000256" key="14">
    <source>
        <dbReference type="ARBA" id="ARBA00023065"/>
    </source>
</evidence>
<dbReference type="SFLD" id="SFLDG01168">
    <property type="entry name" value="Ferric_reductase_subgroup_(FRE"/>
    <property type="match status" value="1"/>
</dbReference>
<dbReference type="PANTHER" id="PTHR11972:SF69">
    <property type="entry name" value="FERRIC REDUCTION OXIDASE 6-RELATED"/>
    <property type="match status" value="1"/>
</dbReference>
<dbReference type="Proteomes" id="UP001345219">
    <property type="component" value="Chromosome 15"/>
</dbReference>
<evidence type="ECO:0000313" key="20">
    <source>
        <dbReference type="EMBL" id="KAK4757487.1"/>
    </source>
</evidence>
<comment type="catalytic activity">
    <reaction evidence="16">
        <text>2 a Fe(II)-siderophore + NAD(+) + H(+) = 2 a Fe(III)-siderophore + NADH</text>
        <dbReference type="Rhea" id="RHEA:15061"/>
        <dbReference type="Rhea" id="RHEA-COMP:11342"/>
        <dbReference type="Rhea" id="RHEA-COMP:11344"/>
        <dbReference type="ChEBI" id="CHEBI:15378"/>
        <dbReference type="ChEBI" id="CHEBI:29033"/>
        <dbReference type="ChEBI" id="CHEBI:29034"/>
        <dbReference type="ChEBI" id="CHEBI:57540"/>
        <dbReference type="ChEBI" id="CHEBI:57945"/>
        <dbReference type="EC" id="1.16.1.7"/>
    </reaction>
</comment>
<dbReference type="Pfam" id="PF08022">
    <property type="entry name" value="FAD_binding_8"/>
    <property type="match status" value="1"/>
</dbReference>
<keyword evidence="13" id="KW-0520">NAD</keyword>
<keyword evidence="9" id="KW-0274">FAD</keyword>
<dbReference type="InterPro" id="IPR017938">
    <property type="entry name" value="Riboflavin_synthase-like_b-brl"/>
</dbReference>
<dbReference type="Pfam" id="PF08030">
    <property type="entry name" value="NAD_binding_6"/>
    <property type="match status" value="1"/>
</dbReference>
<sequence>MAKLSDSVEECLLPNKDTDRYLTRIAIARLLVKWVLDLAMGLIFAMWVTINFLFPAAFGFIEQLLITTSKTVFGITGLADDRTEECPLLTDSKYTHLSINFTIFREHVHDIQRSNSADRDSRRTTPHHLGILGGTDLPVRKCSPIFFIDYLLFHDLAMYELKFQEEQVHKASEIEAVDVSCSGGWPVWSGPCSGVHRDLPHGRICLMGSVCLHYSESQPTSQAPHIVTPSKEYDYAGTLWAPSWIDGVVLHVTTVPTRGAWIMAWKNIGVANLPGVVSLLAGLLMWVTSLYPVRKQQFELFFYTHQLYIIFVVFFALHVGDFVFSIAAGGIFLFTLDRFLRFCQSRRTVNVISATSLPCGTMELVLSKPASLHYNALSFIFLQVRELSWLQWHPFSVSSSPLDGKNHLAVLIKALGEWTAKLGDNISDSSEAHSQPPRITASVEGPYGHEIPYHLTYENLILVAGGIGVSPFFAILSDILHRVREGKPCLPSNIMLIWAIKNSNELPLLSTLDMESICPFFPDKLNLEIDIYVTRESEPPLEEGNLVKAKSSRIFPTSSRCGMSVLVGTGNNIWSGIYVISSIIGFILLMGLVDVYYVNRYGITTWWYKGLLFIIVMLASVFTFGGLVVFFWHCWEKRMATIQKYEDNKQILQKQPVMNTDQPQMKSTGARRVIYGSRPNFEGIGM</sequence>
<evidence type="ECO:0000256" key="1">
    <source>
        <dbReference type="ARBA" id="ARBA00001974"/>
    </source>
</evidence>
<dbReference type="InterPro" id="IPR013130">
    <property type="entry name" value="Fe3_Rdtase_TM_dom"/>
</dbReference>
<feature type="transmembrane region" description="Helical" evidence="18">
    <location>
        <begin position="610"/>
        <end position="635"/>
    </location>
</feature>
<dbReference type="SUPFAM" id="SSF63380">
    <property type="entry name" value="Riboflavin synthase domain-like"/>
    <property type="match status" value="1"/>
</dbReference>
<keyword evidence="14" id="KW-0406">Ion transport</keyword>
<feature type="transmembrane region" description="Helical" evidence="18">
    <location>
        <begin position="38"/>
        <end position="61"/>
    </location>
</feature>
<dbReference type="GO" id="GO:0046872">
    <property type="term" value="F:metal ion binding"/>
    <property type="evidence" value="ECO:0007669"/>
    <property type="project" value="UniProtKB-KW"/>
</dbReference>
<dbReference type="PRINTS" id="PR00466">
    <property type="entry name" value="GP91PHOX"/>
</dbReference>
<dbReference type="GO" id="GO:0140618">
    <property type="term" value="F:ferric-chelate reductase (NADH) activity"/>
    <property type="evidence" value="ECO:0007669"/>
    <property type="project" value="UniProtKB-EC"/>
</dbReference>
<keyword evidence="11" id="KW-0560">Oxidoreductase</keyword>
<reference evidence="20 21" key="1">
    <citation type="journal article" date="2023" name="Hortic Res">
        <title>Pangenome of water caltrop reveals structural variations and asymmetric subgenome divergence after allopolyploidization.</title>
        <authorList>
            <person name="Zhang X."/>
            <person name="Chen Y."/>
            <person name="Wang L."/>
            <person name="Yuan Y."/>
            <person name="Fang M."/>
            <person name="Shi L."/>
            <person name="Lu R."/>
            <person name="Comes H.P."/>
            <person name="Ma Y."/>
            <person name="Chen Y."/>
            <person name="Huang G."/>
            <person name="Zhou Y."/>
            <person name="Zheng Z."/>
            <person name="Qiu Y."/>
        </authorList>
    </citation>
    <scope>NUCLEOTIDE SEQUENCE [LARGE SCALE GENOMIC DNA]</scope>
    <source>
        <tissue evidence="20">Roots</tissue>
    </source>
</reference>
<keyword evidence="6" id="KW-0285">Flavoprotein</keyword>
<dbReference type="InterPro" id="IPR017927">
    <property type="entry name" value="FAD-bd_FR_type"/>
</dbReference>
<dbReference type="AlphaFoldDB" id="A0AAN7Q0M9"/>
<evidence type="ECO:0000256" key="16">
    <source>
        <dbReference type="ARBA" id="ARBA00050970"/>
    </source>
</evidence>
<dbReference type="GO" id="GO:0005886">
    <property type="term" value="C:plasma membrane"/>
    <property type="evidence" value="ECO:0007669"/>
    <property type="project" value="TreeGrafter"/>
</dbReference>
<keyword evidence="4" id="KW-0813">Transport</keyword>
<dbReference type="CDD" id="cd06186">
    <property type="entry name" value="NOX_Duox_like_FAD_NADP"/>
    <property type="match status" value="1"/>
</dbReference>
<dbReference type="PROSITE" id="PS51384">
    <property type="entry name" value="FAD_FR"/>
    <property type="match status" value="1"/>
</dbReference>
<dbReference type="InterPro" id="IPR050369">
    <property type="entry name" value="RBOH/FRE"/>
</dbReference>
<dbReference type="InterPro" id="IPR013121">
    <property type="entry name" value="Fe_red_NAD-bd_6"/>
</dbReference>
<feature type="transmembrane region" description="Helical" evidence="18">
    <location>
        <begin position="573"/>
        <end position="598"/>
    </location>
</feature>
<keyword evidence="5" id="KW-0349">Heme</keyword>
<dbReference type="InterPro" id="IPR013112">
    <property type="entry name" value="FAD-bd_8"/>
</dbReference>
<dbReference type="InterPro" id="IPR000778">
    <property type="entry name" value="Cyt_b245_heavy_chain"/>
</dbReference>
<dbReference type="InterPro" id="IPR039261">
    <property type="entry name" value="FNR_nucleotide-bd"/>
</dbReference>
<evidence type="ECO:0000256" key="5">
    <source>
        <dbReference type="ARBA" id="ARBA00022617"/>
    </source>
</evidence>
<name>A0AAN7Q0M9_9MYRT</name>
<evidence type="ECO:0000256" key="10">
    <source>
        <dbReference type="ARBA" id="ARBA00022989"/>
    </source>
</evidence>
<dbReference type="SFLD" id="SFLDS00052">
    <property type="entry name" value="Ferric_Reductase_Domain"/>
    <property type="match status" value="1"/>
</dbReference>
<comment type="cofactor">
    <cofactor evidence="1">
        <name>FAD</name>
        <dbReference type="ChEBI" id="CHEBI:57692"/>
    </cofactor>
</comment>